<keyword evidence="14" id="KW-1185">Reference proteome</keyword>
<keyword evidence="6 10" id="KW-0812">Transmembrane</keyword>
<dbReference type="AlphaFoldDB" id="A0A2K8Z0B3"/>
<sequence length="639" mass="69815">MNTLDYLLKANLYGLLFVSCYWLFLRRHTFFTLNRAYLVASVVLSLTLPLVTLPSETVETLPIPVGVIALPITPTQDYSVVEAPEQINPGADWEQIGLWFYGFVGLSLLIRLGIRIGRLFWLIRRSPRQVQDSYVLVQPDDGTLPTFSFFNYIILNPADTQNGLILRHELVHVRQWHSADVLGLGIIKAIFWACPTLFLIERMLRQVHEFLADKEASQPNEYARFLVAYTFGLQPDALTNGFFNPSLLKLRIQMLHQKTTNRRALGKYMLVLPLAISLLAMTTAREEIVSVVSQVTDKSITVSGKVTGTDGKPLIGANVVVVGTNKGTSTDSEGRYTLNGLLAGQSLAASFTGYKIQFVALSGRTKVNISLAPTDPDELPTMGATAVYKAIKPNPSMPVRTPPSSETINGEVFTAVEEPAVFPTGIPGLMQYVAHTLHYPAKAKAAGVEGKVLIQFTVLSTGAIGSAKVKKGIGNGCDEEALRVVKQMPRWLPGKQNGKSVATQHVIPIQFALEKREDKRTGQLTPKPDSSKQLNFVVNNSKNSRFALYGDAATASKQRYSMPLPDTLKQPGESVNIRTTGFSIGDPLYIIDGIEANKAGMAKISPNKIENVTVLKGASAGAYGEKGKNGVILITTKTK</sequence>
<dbReference type="InterPro" id="IPR039426">
    <property type="entry name" value="TonB-dep_rcpt-like"/>
</dbReference>
<comment type="similarity">
    <text evidence="2">Belongs to the TonB family.</text>
</comment>
<comment type="similarity">
    <text evidence="10">Belongs to the TonB-dependent receptor family.</text>
</comment>
<dbReference type="InterPro" id="IPR037066">
    <property type="entry name" value="Plug_dom_sf"/>
</dbReference>
<dbReference type="PROSITE" id="PS52015">
    <property type="entry name" value="TONB_CTD"/>
    <property type="match status" value="1"/>
</dbReference>
<evidence type="ECO:0000256" key="8">
    <source>
        <dbReference type="ARBA" id="ARBA00022989"/>
    </source>
</evidence>
<protein>
    <recommendedName>
        <fullName evidence="12">TonB C-terminal domain-containing protein</fullName>
    </recommendedName>
</protein>
<comment type="subcellular location">
    <subcellularLocation>
        <location evidence="1">Cell inner membrane</location>
        <topology evidence="1">Single-pass membrane protein</topology>
        <orientation evidence="1">Periplasmic side</orientation>
    </subcellularLocation>
    <subcellularLocation>
        <location evidence="10">Cell outer membrane</location>
        <topology evidence="10">Multi-pass membrane protein</topology>
    </subcellularLocation>
</comment>
<dbReference type="PANTHER" id="PTHR33446">
    <property type="entry name" value="PROTEIN TONB-RELATED"/>
    <property type="match status" value="1"/>
</dbReference>
<keyword evidence="8 11" id="KW-1133">Transmembrane helix</keyword>
<reference evidence="13 14" key="1">
    <citation type="submission" date="2017-11" db="EMBL/GenBank/DDBJ databases">
        <title>Taxonomic description and genome sequences of Spirosoma HA7 sp. nov., isolated from pollen microhabitat of Corylus avellana.</title>
        <authorList>
            <person name="Ambika Manirajan B."/>
            <person name="Suarez C."/>
            <person name="Ratering S."/>
            <person name="Geissler-Plaum R."/>
            <person name="Cardinale M."/>
            <person name="Sylvia S."/>
        </authorList>
    </citation>
    <scope>NUCLEOTIDE SEQUENCE [LARGE SCALE GENOMIC DNA]</scope>
    <source>
        <strain evidence="13 14">HA7</strain>
    </source>
</reference>
<evidence type="ECO:0000313" key="14">
    <source>
        <dbReference type="Proteomes" id="UP000232883"/>
    </source>
</evidence>
<feature type="domain" description="TonB C-terminal" evidence="12">
    <location>
        <begin position="424"/>
        <end position="520"/>
    </location>
</feature>
<dbReference type="InterPro" id="IPR051045">
    <property type="entry name" value="TonB-dependent_transducer"/>
</dbReference>
<evidence type="ECO:0000256" key="2">
    <source>
        <dbReference type="ARBA" id="ARBA00006555"/>
    </source>
</evidence>
<dbReference type="GO" id="GO:0055085">
    <property type="term" value="P:transmembrane transport"/>
    <property type="evidence" value="ECO:0007669"/>
    <property type="project" value="InterPro"/>
</dbReference>
<dbReference type="SUPFAM" id="SSF74653">
    <property type="entry name" value="TolA/TonB C-terminal domain"/>
    <property type="match status" value="1"/>
</dbReference>
<feature type="transmembrane region" description="Helical" evidence="11">
    <location>
        <begin position="36"/>
        <end position="53"/>
    </location>
</feature>
<keyword evidence="4" id="KW-1003">Cell membrane</keyword>
<dbReference type="Pfam" id="PF07715">
    <property type="entry name" value="Plug"/>
    <property type="match status" value="1"/>
</dbReference>
<dbReference type="OrthoDB" id="1522859at2"/>
<feature type="transmembrane region" description="Helical" evidence="11">
    <location>
        <begin position="98"/>
        <end position="121"/>
    </location>
</feature>
<evidence type="ECO:0000313" key="13">
    <source>
        <dbReference type="EMBL" id="AUD03295.1"/>
    </source>
</evidence>
<dbReference type="EMBL" id="CP025096">
    <property type="protein sequence ID" value="AUD03295.1"/>
    <property type="molecule type" value="Genomic_DNA"/>
</dbReference>
<dbReference type="Proteomes" id="UP000232883">
    <property type="component" value="Chromosome"/>
</dbReference>
<gene>
    <name evidence="13" type="ORF">CWM47_16515</name>
</gene>
<evidence type="ECO:0000256" key="10">
    <source>
        <dbReference type="PROSITE-ProRule" id="PRU01360"/>
    </source>
</evidence>
<dbReference type="GO" id="GO:0009279">
    <property type="term" value="C:cell outer membrane"/>
    <property type="evidence" value="ECO:0007669"/>
    <property type="project" value="UniProtKB-SubCell"/>
</dbReference>
<dbReference type="GO" id="GO:0031992">
    <property type="term" value="F:energy transducer activity"/>
    <property type="evidence" value="ECO:0007669"/>
    <property type="project" value="TreeGrafter"/>
</dbReference>
<dbReference type="Gene3D" id="2.60.40.1120">
    <property type="entry name" value="Carboxypeptidase-like, regulatory domain"/>
    <property type="match status" value="1"/>
</dbReference>
<keyword evidence="5" id="KW-0997">Cell inner membrane</keyword>
<dbReference type="GO" id="GO:0015031">
    <property type="term" value="P:protein transport"/>
    <property type="evidence" value="ECO:0007669"/>
    <property type="project" value="UniProtKB-KW"/>
</dbReference>
<dbReference type="Pfam" id="PF03544">
    <property type="entry name" value="TonB_C"/>
    <property type="match status" value="1"/>
</dbReference>
<dbReference type="InterPro" id="IPR037682">
    <property type="entry name" value="TonB_C"/>
</dbReference>
<feature type="transmembrane region" description="Helical" evidence="11">
    <location>
        <begin position="6"/>
        <end position="24"/>
    </location>
</feature>
<dbReference type="InterPro" id="IPR012910">
    <property type="entry name" value="Plug_dom"/>
</dbReference>
<dbReference type="RefSeq" id="WP_100989363.1">
    <property type="nucleotide sequence ID" value="NZ_CP025096.1"/>
</dbReference>
<evidence type="ECO:0000259" key="12">
    <source>
        <dbReference type="PROSITE" id="PS52015"/>
    </source>
</evidence>
<dbReference type="NCBIfam" id="TIGR01352">
    <property type="entry name" value="tonB_Cterm"/>
    <property type="match status" value="1"/>
</dbReference>
<proteinExistence type="inferred from homology"/>
<dbReference type="Gene3D" id="3.30.1150.10">
    <property type="match status" value="1"/>
</dbReference>
<feature type="transmembrane region" description="Helical" evidence="11">
    <location>
        <begin position="181"/>
        <end position="200"/>
    </location>
</feature>
<dbReference type="GO" id="GO:0098797">
    <property type="term" value="C:plasma membrane protein complex"/>
    <property type="evidence" value="ECO:0007669"/>
    <property type="project" value="TreeGrafter"/>
</dbReference>
<dbReference type="Gene3D" id="2.170.130.10">
    <property type="entry name" value="TonB-dependent receptor, plug domain"/>
    <property type="match status" value="1"/>
</dbReference>
<evidence type="ECO:0000256" key="1">
    <source>
        <dbReference type="ARBA" id="ARBA00004383"/>
    </source>
</evidence>
<evidence type="ECO:0000256" key="4">
    <source>
        <dbReference type="ARBA" id="ARBA00022475"/>
    </source>
</evidence>
<dbReference type="SUPFAM" id="SSF56935">
    <property type="entry name" value="Porins"/>
    <property type="match status" value="1"/>
</dbReference>
<dbReference type="Pfam" id="PF13715">
    <property type="entry name" value="CarbopepD_reg_2"/>
    <property type="match status" value="1"/>
</dbReference>
<organism evidence="13 14">
    <name type="scientific">Spirosoma pollinicola</name>
    <dbReference type="NCBI Taxonomy" id="2057025"/>
    <lineage>
        <taxon>Bacteria</taxon>
        <taxon>Pseudomonadati</taxon>
        <taxon>Bacteroidota</taxon>
        <taxon>Cytophagia</taxon>
        <taxon>Cytophagales</taxon>
        <taxon>Cytophagaceae</taxon>
        <taxon>Spirosoma</taxon>
    </lineage>
</organism>
<dbReference type="InterPro" id="IPR008969">
    <property type="entry name" value="CarboxyPept-like_regulatory"/>
</dbReference>
<keyword evidence="10" id="KW-1134">Transmembrane beta strand</keyword>
<dbReference type="SUPFAM" id="SSF49464">
    <property type="entry name" value="Carboxypeptidase regulatory domain-like"/>
    <property type="match status" value="1"/>
</dbReference>
<evidence type="ECO:0000256" key="3">
    <source>
        <dbReference type="ARBA" id="ARBA00022448"/>
    </source>
</evidence>
<evidence type="ECO:0000256" key="5">
    <source>
        <dbReference type="ARBA" id="ARBA00022519"/>
    </source>
</evidence>
<evidence type="ECO:0000256" key="9">
    <source>
        <dbReference type="ARBA" id="ARBA00023136"/>
    </source>
</evidence>
<evidence type="ECO:0000256" key="11">
    <source>
        <dbReference type="SAM" id="Phobius"/>
    </source>
</evidence>
<accession>A0A2K8Z0B3</accession>
<dbReference type="PANTHER" id="PTHR33446:SF2">
    <property type="entry name" value="PROTEIN TONB"/>
    <property type="match status" value="1"/>
</dbReference>
<keyword evidence="9 10" id="KW-0472">Membrane</keyword>
<dbReference type="KEGG" id="spir:CWM47_16515"/>
<name>A0A2K8Z0B3_9BACT</name>
<evidence type="ECO:0000256" key="6">
    <source>
        <dbReference type="ARBA" id="ARBA00022692"/>
    </source>
</evidence>
<keyword evidence="3 10" id="KW-0813">Transport</keyword>
<dbReference type="InterPro" id="IPR006260">
    <property type="entry name" value="TonB/TolA_C"/>
</dbReference>
<evidence type="ECO:0000256" key="7">
    <source>
        <dbReference type="ARBA" id="ARBA00022927"/>
    </source>
</evidence>
<keyword evidence="7" id="KW-0653">Protein transport</keyword>
<dbReference type="PROSITE" id="PS52016">
    <property type="entry name" value="TONB_DEPENDENT_REC_3"/>
    <property type="match status" value="1"/>
</dbReference>
<keyword evidence="10" id="KW-0998">Cell outer membrane</keyword>